<evidence type="ECO:0008006" key="3">
    <source>
        <dbReference type="Google" id="ProtNLM"/>
    </source>
</evidence>
<dbReference type="InterPro" id="IPR036038">
    <property type="entry name" value="Aminotransferase-like"/>
</dbReference>
<proteinExistence type="predicted"/>
<dbReference type="GO" id="GO:0003824">
    <property type="term" value="F:catalytic activity"/>
    <property type="evidence" value="ECO:0007669"/>
    <property type="project" value="InterPro"/>
</dbReference>
<dbReference type="SUPFAM" id="SSF56752">
    <property type="entry name" value="D-aminoacid aminotransferase-like PLP-dependent enzymes"/>
    <property type="match status" value="1"/>
</dbReference>
<dbReference type="EMBL" id="LASV01000465">
    <property type="protein sequence ID" value="KKA18350.1"/>
    <property type="molecule type" value="Genomic_DNA"/>
</dbReference>
<dbReference type="InterPro" id="IPR043131">
    <property type="entry name" value="BCAT-like_N"/>
</dbReference>
<protein>
    <recommendedName>
        <fullName evidence="3">Aminodeoxychorismate lyase</fullName>
    </recommendedName>
</protein>
<accession>A0A0F4YJR5</accession>
<dbReference type="Pfam" id="PF01063">
    <property type="entry name" value="Aminotran_4"/>
    <property type="match status" value="1"/>
</dbReference>
<dbReference type="Gene3D" id="3.20.10.10">
    <property type="entry name" value="D-amino Acid Aminotransferase, subunit A, domain 2"/>
    <property type="match status" value="1"/>
</dbReference>
<organism evidence="1 2">
    <name type="scientific">Rasamsonia emersonii (strain ATCC 16479 / CBS 393.64 / IMI 116815)</name>
    <dbReference type="NCBI Taxonomy" id="1408163"/>
    <lineage>
        <taxon>Eukaryota</taxon>
        <taxon>Fungi</taxon>
        <taxon>Dikarya</taxon>
        <taxon>Ascomycota</taxon>
        <taxon>Pezizomycotina</taxon>
        <taxon>Eurotiomycetes</taxon>
        <taxon>Eurotiomycetidae</taxon>
        <taxon>Eurotiales</taxon>
        <taxon>Trichocomaceae</taxon>
        <taxon>Rasamsonia</taxon>
    </lineage>
</organism>
<dbReference type="InterPro" id="IPR043132">
    <property type="entry name" value="BCAT-like_C"/>
</dbReference>
<dbReference type="Gene3D" id="3.30.470.10">
    <property type="match status" value="1"/>
</dbReference>
<keyword evidence="2" id="KW-1185">Reference proteome</keyword>
<reference evidence="1 2" key="1">
    <citation type="submission" date="2015-04" db="EMBL/GenBank/DDBJ databases">
        <authorList>
            <person name="Heijne W.H."/>
            <person name="Fedorova N.D."/>
            <person name="Nierman W.C."/>
            <person name="Vollebregt A.W."/>
            <person name="Zhao Z."/>
            <person name="Wu L."/>
            <person name="Kumar M."/>
            <person name="Stam H."/>
            <person name="van den Berg M.A."/>
            <person name="Pel H.J."/>
        </authorList>
    </citation>
    <scope>NUCLEOTIDE SEQUENCE [LARGE SCALE GENOMIC DNA]</scope>
    <source>
        <strain evidence="1 2">CBS 393.64</strain>
    </source>
</reference>
<sequence length="283" mass="31730">MTVSGSDVAGASCSQFQIISSLRFDPDLPDAIERNAASSYPEPRNSPYYLLRYHRDRLLNAAIHFKWPAAIEFLQRDLDEFTQTLDPFIPDRTRPWRLRIVVDSSGSCTVDVHPTTSCPPQSLFIPSSFQVHTSLSPNFPWRLYVDSQTTTPSAFTTHKTTSRDHYAAARERAGIRSPQDPLEVLLVNPQGEIMEGSITTPYFRRRCPGVSHGVNDKEHTDNDKWVTPPLSSGGNAGVTRRYALEHGFCVEQVVRAEDLVDGEECWLSNGVRGFIPAVVVLKR</sequence>
<dbReference type="RefSeq" id="XP_013324962.1">
    <property type="nucleotide sequence ID" value="XM_013469508.1"/>
</dbReference>
<comment type="caution">
    <text evidence="1">The sequence shown here is derived from an EMBL/GenBank/DDBJ whole genome shotgun (WGS) entry which is preliminary data.</text>
</comment>
<dbReference type="InterPro" id="IPR001544">
    <property type="entry name" value="Aminotrans_IV"/>
</dbReference>
<dbReference type="Proteomes" id="UP000053958">
    <property type="component" value="Unassembled WGS sequence"/>
</dbReference>
<evidence type="ECO:0000313" key="1">
    <source>
        <dbReference type="EMBL" id="KKA18350.1"/>
    </source>
</evidence>
<gene>
    <name evidence="1" type="ORF">T310_7698</name>
</gene>
<dbReference type="GeneID" id="25319964"/>
<evidence type="ECO:0000313" key="2">
    <source>
        <dbReference type="Proteomes" id="UP000053958"/>
    </source>
</evidence>
<name>A0A0F4YJR5_RASE3</name>
<dbReference type="OrthoDB" id="5288718at2759"/>
<dbReference type="STRING" id="1408163.A0A0F4YJR5"/>
<dbReference type="AlphaFoldDB" id="A0A0F4YJR5"/>